<dbReference type="RefSeq" id="WP_155285707.1">
    <property type="nucleotide sequence ID" value="NZ_BLBC01000024.1"/>
</dbReference>
<feature type="signal peptide" evidence="1">
    <location>
        <begin position="1"/>
        <end position="22"/>
    </location>
</feature>
<evidence type="ECO:0000313" key="2">
    <source>
        <dbReference type="EMBL" id="GET47097.1"/>
    </source>
</evidence>
<name>A0A5M4BCU4_9FLAO</name>
<organism evidence="2 3">
    <name type="scientific">Capnocytophaga felis</name>
    <dbReference type="NCBI Taxonomy" id="2267611"/>
    <lineage>
        <taxon>Bacteria</taxon>
        <taxon>Pseudomonadati</taxon>
        <taxon>Bacteroidota</taxon>
        <taxon>Flavobacteriia</taxon>
        <taxon>Flavobacteriales</taxon>
        <taxon>Flavobacteriaceae</taxon>
        <taxon>Capnocytophaga</taxon>
    </lineage>
</organism>
<accession>A0A5M4BCU4</accession>
<evidence type="ECO:0000256" key="1">
    <source>
        <dbReference type="SAM" id="SignalP"/>
    </source>
</evidence>
<dbReference type="OrthoDB" id="696955at2"/>
<sequence length="238" mass="28004">MMKIGIVTIILMLLGCTGNNNIQNNENVGKKDTVQNGIIKETSNLIKKRTSNTIAGTSIDNVVRDTITQKTDGNITLLKFNSVDFPFYLVSFIESERKFLYKEDIFSFELYAMLYENVENLLTDVKDIQIIKGEKQYFLMYPTYSEEFPSFKIVGFSKNNPFKYYGIYTYSYNDYDKLEGISFEEIKYRLFEENNIPMVYALSGRKKFLLSQIEEDQYRERISEEEKNRIKNFMLNLK</sequence>
<reference evidence="3" key="1">
    <citation type="journal article" date="2020" name="Int. J. Syst. Evol. Microbiol.">
        <title>Capnocytophaga felis sp. nov. isolated from the feline oral cavity.</title>
        <authorList>
            <person name="Suzuki M."/>
            <person name="Umeda K."/>
            <person name="Kimura M."/>
            <person name="Imaoka K."/>
            <person name="Morikawa S."/>
            <person name="Maeda K."/>
        </authorList>
    </citation>
    <scope>NUCLEOTIDE SEQUENCE [LARGE SCALE GENOMIC DNA]</scope>
    <source>
        <strain evidence="3">KC07070</strain>
    </source>
</reference>
<dbReference type="EMBL" id="BLBC01000024">
    <property type="protein sequence ID" value="GET47097.1"/>
    <property type="molecule type" value="Genomic_DNA"/>
</dbReference>
<evidence type="ECO:0008006" key="4">
    <source>
        <dbReference type="Google" id="ProtNLM"/>
    </source>
</evidence>
<proteinExistence type="predicted"/>
<dbReference type="AlphaFoldDB" id="A0A5M4BCU4"/>
<dbReference type="Proteomes" id="UP000398217">
    <property type="component" value="Unassembled WGS sequence"/>
</dbReference>
<protein>
    <recommendedName>
        <fullName evidence="4">Lipoprotein</fullName>
    </recommendedName>
</protein>
<evidence type="ECO:0000313" key="3">
    <source>
        <dbReference type="Proteomes" id="UP000398217"/>
    </source>
</evidence>
<keyword evidence="1" id="KW-0732">Signal</keyword>
<comment type="caution">
    <text evidence="2">The sequence shown here is derived from an EMBL/GenBank/DDBJ whole genome shotgun (WGS) entry which is preliminary data.</text>
</comment>
<feature type="chain" id="PRO_5024439700" description="Lipoprotein" evidence="1">
    <location>
        <begin position="23"/>
        <end position="238"/>
    </location>
</feature>
<gene>
    <name evidence="2" type="ORF">RCZ01_23990</name>
</gene>
<keyword evidence="3" id="KW-1185">Reference proteome</keyword>
<dbReference type="PROSITE" id="PS51257">
    <property type="entry name" value="PROKAR_LIPOPROTEIN"/>
    <property type="match status" value="1"/>
</dbReference>